<dbReference type="AlphaFoldDB" id="A0AA38CFR0"/>
<evidence type="ECO:0000313" key="2">
    <source>
        <dbReference type="Proteomes" id="UP000824469"/>
    </source>
</evidence>
<gene>
    <name evidence="1" type="ORF">KI387_031099</name>
</gene>
<accession>A0AA38CFR0</accession>
<name>A0AA38CFR0_TAXCH</name>
<organism evidence="1 2">
    <name type="scientific">Taxus chinensis</name>
    <name type="common">Chinese yew</name>
    <name type="synonym">Taxus wallichiana var. chinensis</name>
    <dbReference type="NCBI Taxonomy" id="29808"/>
    <lineage>
        <taxon>Eukaryota</taxon>
        <taxon>Viridiplantae</taxon>
        <taxon>Streptophyta</taxon>
        <taxon>Embryophyta</taxon>
        <taxon>Tracheophyta</taxon>
        <taxon>Spermatophyta</taxon>
        <taxon>Pinopsida</taxon>
        <taxon>Pinidae</taxon>
        <taxon>Conifers II</taxon>
        <taxon>Cupressales</taxon>
        <taxon>Taxaceae</taxon>
        <taxon>Taxus</taxon>
    </lineage>
</organism>
<sequence>MVSATSVPVRGLRWSPKPMTTISVIAVREGLVQLGATKKVIEDLNFVIMLQRKFHYLQTIPGVFLPHPSSNAVGSDAQDSSFKHLEKCLSWNGTNNMTGTLMEDRYRTSHLHNNNNSNRRLMMMMMPPLLIPPVMPSMSSLQALLSKLPSVTNSDTSTAPLSMSNGFLTRSLSCPRQSFSEP</sequence>
<dbReference type="PANTHER" id="PTHR46633:SF3">
    <property type="entry name" value="SERINE_THREONINE-PROTEIN KINASE WNK (WITH NO LYSINE)-LIKE PROTEIN"/>
    <property type="match status" value="1"/>
</dbReference>
<feature type="non-terminal residue" evidence="1">
    <location>
        <position position="182"/>
    </location>
</feature>
<comment type="caution">
    <text evidence="1">The sequence shown here is derived from an EMBL/GenBank/DDBJ whole genome shotgun (WGS) entry which is preliminary data.</text>
</comment>
<dbReference type="PANTHER" id="PTHR46633">
    <property type="entry name" value="TRANSCRIPTION FACTOR MYC/MYB-RELATED"/>
    <property type="match status" value="1"/>
</dbReference>
<reference evidence="1 2" key="1">
    <citation type="journal article" date="2021" name="Nat. Plants">
        <title>The Taxus genome provides insights into paclitaxel biosynthesis.</title>
        <authorList>
            <person name="Xiong X."/>
            <person name="Gou J."/>
            <person name="Liao Q."/>
            <person name="Li Y."/>
            <person name="Zhou Q."/>
            <person name="Bi G."/>
            <person name="Li C."/>
            <person name="Du R."/>
            <person name="Wang X."/>
            <person name="Sun T."/>
            <person name="Guo L."/>
            <person name="Liang H."/>
            <person name="Lu P."/>
            <person name="Wu Y."/>
            <person name="Zhang Z."/>
            <person name="Ro D.K."/>
            <person name="Shang Y."/>
            <person name="Huang S."/>
            <person name="Yan J."/>
        </authorList>
    </citation>
    <scope>NUCLEOTIDE SEQUENCE [LARGE SCALE GENOMIC DNA]</scope>
    <source>
        <strain evidence="1">Ta-2019</strain>
    </source>
</reference>
<proteinExistence type="predicted"/>
<protein>
    <submittedName>
        <fullName evidence="1">Uncharacterized protein</fullName>
    </submittedName>
</protein>
<keyword evidence="2" id="KW-1185">Reference proteome</keyword>
<dbReference type="Proteomes" id="UP000824469">
    <property type="component" value="Unassembled WGS sequence"/>
</dbReference>
<dbReference type="EMBL" id="JAHRHJ020000010">
    <property type="protein sequence ID" value="KAH9299417.1"/>
    <property type="molecule type" value="Genomic_DNA"/>
</dbReference>
<evidence type="ECO:0000313" key="1">
    <source>
        <dbReference type="EMBL" id="KAH9299417.1"/>
    </source>
</evidence>